<evidence type="ECO:0008006" key="4">
    <source>
        <dbReference type="Google" id="ProtNLM"/>
    </source>
</evidence>
<reference evidence="2 3" key="1">
    <citation type="submission" date="2023-03" db="EMBL/GenBank/DDBJ databases">
        <title>Bacillus Genome Sequencing.</title>
        <authorList>
            <person name="Dunlap C."/>
        </authorList>
    </citation>
    <scope>NUCLEOTIDE SEQUENCE [LARGE SCALE GENOMIC DNA]</scope>
    <source>
        <strain evidence="2 3">B-59205</strain>
    </source>
</reference>
<keyword evidence="1" id="KW-1133">Transmembrane helix</keyword>
<feature type="non-terminal residue" evidence="2">
    <location>
        <position position="1"/>
    </location>
</feature>
<feature type="transmembrane region" description="Helical" evidence="1">
    <location>
        <begin position="347"/>
        <end position="365"/>
    </location>
</feature>
<feature type="transmembrane region" description="Helical" evidence="1">
    <location>
        <begin position="210"/>
        <end position="233"/>
    </location>
</feature>
<feature type="transmembrane region" description="Helical" evidence="1">
    <location>
        <begin position="284"/>
        <end position="305"/>
    </location>
</feature>
<feature type="transmembrane region" description="Helical" evidence="1">
    <location>
        <begin position="589"/>
        <end position="614"/>
    </location>
</feature>
<proteinExistence type="predicted"/>
<dbReference type="Proteomes" id="UP001344888">
    <property type="component" value="Unassembled WGS sequence"/>
</dbReference>
<dbReference type="AlphaFoldDB" id="A0AAW9NSU7"/>
<dbReference type="RefSeq" id="WP_326122951.1">
    <property type="nucleotide sequence ID" value="NZ_JARSFG010000011.1"/>
</dbReference>
<keyword evidence="3" id="KW-1185">Reference proteome</keyword>
<organism evidence="2 3">
    <name type="scientific">Metasolibacillus meyeri</name>
    <dbReference type="NCBI Taxonomy" id="1071052"/>
    <lineage>
        <taxon>Bacteria</taxon>
        <taxon>Bacillati</taxon>
        <taxon>Bacillota</taxon>
        <taxon>Bacilli</taxon>
        <taxon>Bacillales</taxon>
        <taxon>Caryophanaceae</taxon>
        <taxon>Metasolibacillus</taxon>
    </lineage>
</organism>
<feature type="transmembrane region" description="Helical" evidence="1">
    <location>
        <begin position="111"/>
        <end position="132"/>
    </location>
</feature>
<comment type="caution">
    <text evidence="2">The sequence shown here is derived from an EMBL/GenBank/DDBJ whole genome shotgun (WGS) entry which is preliminary data.</text>
</comment>
<feature type="transmembrane region" description="Helical" evidence="1">
    <location>
        <begin position="743"/>
        <end position="760"/>
    </location>
</feature>
<feature type="transmembrane region" description="Helical" evidence="1">
    <location>
        <begin position="684"/>
        <end position="705"/>
    </location>
</feature>
<evidence type="ECO:0000313" key="2">
    <source>
        <dbReference type="EMBL" id="MEC1178434.1"/>
    </source>
</evidence>
<feature type="transmembrane region" description="Helical" evidence="1">
    <location>
        <begin position="240"/>
        <end position="264"/>
    </location>
</feature>
<accession>A0AAW9NSU7</accession>
<sequence length="775" mass="90216">TLQILISATLTKERMVGLTLEEQQALESLLLKEQYVKEILDKLKEGNLQIASEQLAYIQQYEKYVELKPIPYLNISRLKVEERKAQTLLEQHLPYSEERTPFHTALFTKQLFQILFSPFTAFFFVLIFCYIYTFDRGNRTFDFLKINSLSNGAIYYGYMLTFIFMVLLYIVLVCCLAMLPPLFMGNLATLFYPLEVAVHTEIVWVPVWKWLVFIPIGWGLFMVLLLLILTCLFKQQATLGLLFTCVSLPVLISYIILLKAGFYLANPIHLLISYETHLLATDRYITYFFTMFCLLIIVFILSYIVMRAQTVRLRLPVFQSRKKQYQVRRRFKLLQFEQLKKKRSGQILLTLTLLFASIGGTVAVVNQQFQTLPEKALTAIENYQNITLKMQTHWELVAEQFEIEKEMQRLKDGTELDNGNAYGNMVKQLRDSYQVLESLKDELHSTDFPEIYRETMHSLYPESYKEMDTLSWNVTTMASEEQQYLLDERGITAWPLGHQWTSKFSYPNKADSNEHKEILQEAQERNAKYDNSSLFAVYRFFDWNVMFFVLFIFVLLLWTTVAEERKVTTTIDFLVTKPIRYTSIYVTKWAYNLMIAYSLLLISSGVIFLIAALIGGLGEAEYPILIYATERLEEHYFVSFVNDAYFYFENLATLLVKGSLLIVAQIFFLNSLFSFIGNLLKSHYAAIVVTSIIVIAGYALGNHYITMASSVYNPFIYLDTWNIVDGWKSIEADNGYVNVRNGVLLFFISGSLLFGLGFLGRRKVTRRRYFKLKSI</sequence>
<protein>
    <recommendedName>
        <fullName evidence="4">ABC transporter permease</fullName>
    </recommendedName>
</protein>
<evidence type="ECO:0000256" key="1">
    <source>
        <dbReference type="SAM" id="Phobius"/>
    </source>
</evidence>
<feature type="transmembrane region" description="Helical" evidence="1">
    <location>
        <begin position="540"/>
        <end position="558"/>
    </location>
</feature>
<gene>
    <name evidence="2" type="ORF">P9B03_08070</name>
</gene>
<feature type="transmembrane region" description="Helical" evidence="1">
    <location>
        <begin position="153"/>
        <end position="179"/>
    </location>
</feature>
<evidence type="ECO:0000313" key="3">
    <source>
        <dbReference type="Proteomes" id="UP001344888"/>
    </source>
</evidence>
<keyword evidence="1" id="KW-0472">Membrane</keyword>
<dbReference type="EMBL" id="JARSFG010000011">
    <property type="protein sequence ID" value="MEC1178434.1"/>
    <property type="molecule type" value="Genomic_DNA"/>
</dbReference>
<keyword evidence="1" id="KW-0812">Transmembrane</keyword>
<name>A0AAW9NSU7_9BACL</name>
<feature type="transmembrane region" description="Helical" evidence="1">
    <location>
        <begin position="651"/>
        <end position="672"/>
    </location>
</feature>